<accession>A0A0K2USN6</accession>
<name>A0A0K2USN6_LEPSM</name>
<dbReference type="EMBL" id="HACA01023927">
    <property type="protein sequence ID" value="CDW41288.1"/>
    <property type="molecule type" value="Transcribed_RNA"/>
</dbReference>
<organism evidence="1">
    <name type="scientific">Lepeophtheirus salmonis</name>
    <name type="common">Salmon louse</name>
    <name type="synonym">Caligus salmonis</name>
    <dbReference type="NCBI Taxonomy" id="72036"/>
    <lineage>
        <taxon>Eukaryota</taxon>
        <taxon>Metazoa</taxon>
        <taxon>Ecdysozoa</taxon>
        <taxon>Arthropoda</taxon>
        <taxon>Crustacea</taxon>
        <taxon>Multicrustacea</taxon>
        <taxon>Hexanauplia</taxon>
        <taxon>Copepoda</taxon>
        <taxon>Siphonostomatoida</taxon>
        <taxon>Caligidae</taxon>
        <taxon>Lepeophtheirus</taxon>
    </lineage>
</organism>
<protein>
    <submittedName>
        <fullName evidence="1">Uncharacterized protein</fullName>
    </submittedName>
</protein>
<reference evidence="1" key="1">
    <citation type="submission" date="2014-05" db="EMBL/GenBank/DDBJ databases">
        <authorList>
            <person name="Chronopoulou M."/>
        </authorList>
    </citation>
    <scope>NUCLEOTIDE SEQUENCE</scope>
    <source>
        <tissue evidence="1">Whole organism</tissue>
    </source>
</reference>
<proteinExistence type="predicted"/>
<evidence type="ECO:0000313" key="1">
    <source>
        <dbReference type="EMBL" id="CDW41288.1"/>
    </source>
</evidence>
<sequence length="29" mass="3189">MLIASLLALFNLQIICLRALAKFRNSVGV</sequence>
<dbReference type="AlphaFoldDB" id="A0A0K2USN6"/>